<keyword evidence="5 7" id="KW-0418">Kinase</keyword>
<evidence type="ECO:0000313" key="8">
    <source>
        <dbReference type="Proteomes" id="UP001230915"/>
    </source>
</evidence>
<gene>
    <name evidence="5 7" type="primary">coaE</name>
    <name evidence="7" type="ORF">RBU60_02490</name>
</gene>
<dbReference type="NCBIfam" id="TIGR00152">
    <property type="entry name" value="dephospho-CoA kinase"/>
    <property type="match status" value="1"/>
</dbReference>
<sequence length="196" mass="22523">MMIIGITGGIGSGKTTVANFFKDLGIPIYIADVEAKQLMNTSPLVREELTALFGEEAFKNNELNRKWIASKVFNDKDLLEKLNQIVHPQVEKHFKTWTNHQEAPYIIYEAAILFENNAQDKCDYTILVTAPKNIKLKRLQKRDDSSLQEIEDRMDKQWKDSRKIELADFVITNIDLADTKAQVYQLHNKLLSLVKA</sequence>
<dbReference type="PANTHER" id="PTHR10695">
    <property type="entry name" value="DEPHOSPHO-COA KINASE-RELATED"/>
    <property type="match status" value="1"/>
</dbReference>
<proteinExistence type="inferred from homology"/>
<dbReference type="HAMAP" id="MF_00376">
    <property type="entry name" value="Dephospho_CoA_kinase"/>
    <property type="match status" value="1"/>
</dbReference>
<dbReference type="PANTHER" id="PTHR10695:SF46">
    <property type="entry name" value="BIFUNCTIONAL COENZYME A SYNTHASE-RELATED"/>
    <property type="match status" value="1"/>
</dbReference>
<dbReference type="PROSITE" id="PS51219">
    <property type="entry name" value="DPCK"/>
    <property type="match status" value="1"/>
</dbReference>
<dbReference type="CDD" id="cd02022">
    <property type="entry name" value="DPCK"/>
    <property type="match status" value="1"/>
</dbReference>
<keyword evidence="3 5" id="KW-0067">ATP-binding</keyword>
<protein>
    <recommendedName>
        <fullName evidence="5 6">Dephospho-CoA kinase</fullName>
        <ecNumber evidence="5 6">2.7.1.24</ecNumber>
    </recommendedName>
    <alternativeName>
        <fullName evidence="5">Dephosphocoenzyme A kinase</fullName>
    </alternativeName>
</protein>
<keyword evidence="5" id="KW-0963">Cytoplasm</keyword>
<keyword evidence="5 7" id="KW-0808">Transferase</keyword>
<keyword evidence="8" id="KW-1185">Reference proteome</keyword>
<comment type="subcellular location">
    <subcellularLocation>
        <location evidence="5">Cytoplasm</location>
    </subcellularLocation>
</comment>
<name>A0ABU0ZY81_9FLAO</name>
<comment type="pathway">
    <text evidence="5">Cofactor biosynthesis; coenzyme A biosynthesis; CoA from (R)-pantothenate: step 5/5.</text>
</comment>
<feature type="binding site" evidence="5">
    <location>
        <begin position="11"/>
        <end position="16"/>
    </location>
    <ligand>
        <name>ATP</name>
        <dbReference type="ChEBI" id="CHEBI:30616"/>
    </ligand>
</feature>
<evidence type="ECO:0000256" key="5">
    <source>
        <dbReference type="HAMAP-Rule" id="MF_00376"/>
    </source>
</evidence>
<dbReference type="RefSeq" id="WP_308863078.1">
    <property type="nucleotide sequence ID" value="NZ_JAVHUL010000004.1"/>
</dbReference>
<dbReference type="GO" id="GO:0004140">
    <property type="term" value="F:dephospho-CoA kinase activity"/>
    <property type="evidence" value="ECO:0007669"/>
    <property type="project" value="UniProtKB-EC"/>
</dbReference>
<evidence type="ECO:0000256" key="3">
    <source>
        <dbReference type="ARBA" id="ARBA00022840"/>
    </source>
</evidence>
<evidence type="ECO:0000256" key="2">
    <source>
        <dbReference type="ARBA" id="ARBA00022741"/>
    </source>
</evidence>
<dbReference type="InterPro" id="IPR001977">
    <property type="entry name" value="Depp_CoAkinase"/>
</dbReference>
<dbReference type="InterPro" id="IPR027417">
    <property type="entry name" value="P-loop_NTPase"/>
</dbReference>
<dbReference type="Gene3D" id="3.40.50.300">
    <property type="entry name" value="P-loop containing nucleotide triphosphate hydrolases"/>
    <property type="match status" value="1"/>
</dbReference>
<keyword evidence="2 5" id="KW-0547">Nucleotide-binding</keyword>
<evidence type="ECO:0000256" key="4">
    <source>
        <dbReference type="ARBA" id="ARBA00022993"/>
    </source>
</evidence>
<dbReference type="SUPFAM" id="SSF52540">
    <property type="entry name" value="P-loop containing nucleoside triphosphate hydrolases"/>
    <property type="match status" value="1"/>
</dbReference>
<evidence type="ECO:0000313" key="7">
    <source>
        <dbReference type="EMBL" id="MDQ7916428.1"/>
    </source>
</evidence>
<evidence type="ECO:0000256" key="1">
    <source>
        <dbReference type="ARBA" id="ARBA00009018"/>
    </source>
</evidence>
<dbReference type="EC" id="2.7.1.24" evidence="5 6"/>
<comment type="catalytic activity">
    <reaction evidence="5">
        <text>3'-dephospho-CoA + ATP = ADP + CoA + H(+)</text>
        <dbReference type="Rhea" id="RHEA:18245"/>
        <dbReference type="ChEBI" id="CHEBI:15378"/>
        <dbReference type="ChEBI" id="CHEBI:30616"/>
        <dbReference type="ChEBI" id="CHEBI:57287"/>
        <dbReference type="ChEBI" id="CHEBI:57328"/>
        <dbReference type="ChEBI" id="CHEBI:456216"/>
        <dbReference type="EC" id="2.7.1.24"/>
    </reaction>
</comment>
<dbReference type="Proteomes" id="UP001230915">
    <property type="component" value="Unassembled WGS sequence"/>
</dbReference>
<comment type="caution">
    <text evidence="7">The sequence shown here is derived from an EMBL/GenBank/DDBJ whole genome shotgun (WGS) entry which is preliminary data.</text>
</comment>
<keyword evidence="4 5" id="KW-0173">Coenzyme A biosynthesis</keyword>
<accession>A0ABU0ZY81</accession>
<evidence type="ECO:0000256" key="6">
    <source>
        <dbReference type="NCBIfam" id="TIGR00152"/>
    </source>
</evidence>
<dbReference type="EMBL" id="JAVHUL010000004">
    <property type="protein sequence ID" value="MDQ7916428.1"/>
    <property type="molecule type" value="Genomic_DNA"/>
</dbReference>
<comment type="similarity">
    <text evidence="1 5">Belongs to the CoaE family.</text>
</comment>
<dbReference type="Pfam" id="PF01121">
    <property type="entry name" value="CoaE"/>
    <property type="match status" value="1"/>
</dbReference>
<comment type="function">
    <text evidence="5">Catalyzes the phosphorylation of the 3'-hydroxyl group of dephosphocoenzyme A to form coenzyme A.</text>
</comment>
<organism evidence="7 8">
    <name type="scientific">Mesonia profundi</name>
    <dbReference type="NCBI Taxonomy" id="3070998"/>
    <lineage>
        <taxon>Bacteria</taxon>
        <taxon>Pseudomonadati</taxon>
        <taxon>Bacteroidota</taxon>
        <taxon>Flavobacteriia</taxon>
        <taxon>Flavobacteriales</taxon>
        <taxon>Flavobacteriaceae</taxon>
        <taxon>Mesonia</taxon>
    </lineage>
</organism>
<reference evidence="7 8" key="1">
    <citation type="submission" date="2023-08" db="EMBL/GenBank/DDBJ databases">
        <title>Mesonia sp. MT50, isolated from deep-sea sediment of the Mariana Trench.</title>
        <authorList>
            <person name="Fu H."/>
        </authorList>
    </citation>
    <scope>NUCLEOTIDE SEQUENCE [LARGE SCALE GENOMIC DNA]</scope>
    <source>
        <strain evidence="7 8">MT50</strain>
    </source>
</reference>